<dbReference type="SUPFAM" id="SSF52833">
    <property type="entry name" value="Thioredoxin-like"/>
    <property type="match status" value="1"/>
</dbReference>
<dbReference type="GO" id="GO:0033554">
    <property type="term" value="P:cellular response to stress"/>
    <property type="evidence" value="ECO:0007669"/>
    <property type="project" value="TreeGrafter"/>
</dbReference>
<evidence type="ECO:0000313" key="6">
    <source>
        <dbReference type="EMBL" id="KXG44136.1"/>
    </source>
</evidence>
<dbReference type="STRING" id="1413211.U473_09070"/>
<proteinExistence type="inferred from homology"/>
<dbReference type="GO" id="GO:0042744">
    <property type="term" value="P:hydrogen peroxide catabolic process"/>
    <property type="evidence" value="ECO:0007669"/>
    <property type="project" value="TreeGrafter"/>
</dbReference>
<dbReference type="Gene3D" id="3.40.30.10">
    <property type="entry name" value="Glutaredoxin"/>
    <property type="match status" value="1"/>
</dbReference>
<accession>A0A135L584</accession>
<dbReference type="InterPro" id="IPR036249">
    <property type="entry name" value="Thioredoxin-like_sf"/>
</dbReference>
<name>A0A135L584_9BACI</name>
<comment type="similarity">
    <text evidence="1">Belongs to the peroxiredoxin family. AhpC/Prx1 subfamily.</text>
</comment>
<dbReference type="GO" id="GO:0005829">
    <property type="term" value="C:cytosol"/>
    <property type="evidence" value="ECO:0007669"/>
    <property type="project" value="TreeGrafter"/>
</dbReference>
<dbReference type="GO" id="GO:0006979">
    <property type="term" value="P:response to oxidative stress"/>
    <property type="evidence" value="ECO:0007669"/>
    <property type="project" value="TreeGrafter"/>
</dbReference>
<dbReference type="Pfam" id="PF00578">
    <property type="entry name" value="AhpC-TSA"/>
    <property type="match status" value="1"/>
</dbReference>
<evidence type="ECO:0000259" key="5">
    <source>
        <dbReference type="Pfam" id="PF00578"/>
    </source>
</evidence>
<protein>
    <submittedName>
        <fullName evidence="6">Alkyl hydroperoxide reductase</fullName>
    </submittedName>
</protein>
<dbReference type="AlphaFoldDB" id="A0A135L584"/>
<evidence type="ECO:0000256" key="2">
    <source>
        <dbReference type="ARBA" id="ARBA00023002"/>
    </source>
</evidence>
<dbReference type="PANTHER" id="PTHR10681">
    <property type="entry name" value="THIOREDOXIN PEROXIDASE"/>
    <property type="match status" value="1"/>
</dbReference>
<comment type="caution">
    <text evidence="6">The sequence shown here is derived from an EMBL/GenBank/DDBJ whole genome shotgun (WGS) entry which is preliminary data.</text>
</comment>
<dbReference type="Proteomes" id="UP000070352">
    <property type="component" value="Unassembled WGS sequence"/>
</dbReference>
<dbReference type="GO" id="GO:0008379">
    <property type="term" value="F:thioredoxin peroxidase activity"/>
    <property type="evidence" value="ECO:0007669"/>
    <property type="project" value="TreeGrafter"/>
</dbReference>
<dbReference type="InterPro" id="IPR050217">
    <property type="entry name" value="Peroxiredoxin"/>
</dbReference>
<evidence type="ECO:0000256" key="1">
    <source>
        <dbReference type="ARBA" id="ARBA00009796"/>
    </source>
</evidence>
<dbReference type="EMBL" id="LSKU01000001">
    <property type="protein sequence ID" value="KXG44136.1"/>
    <property type="molecule type" value="Genomic_DNA"/>
</dbReference>
<keyword evidence="7" id="KW-1185">Reference proteome</keyword>
<keyword evidence="3" id="KW-1015">Disulfide bond</keyword>
<reference evidence="6 7" key="1">
    <citation type="submission" date="2016-02" db="EMBL/GenBank/DDBJ databases">
        <title>Draft Genome for Tepidibacillus decaturensis nov. sp. Strain Z9, an Anaerobic, Moderately Thermophilic and Heterotrophic Bacterium from Deep Subsurface of the Illinois Basin, USA.</title>
        <authorList>
            <person name="Dong Y."/>
            <person name="Chang J.Y."/>
            <person name="Sanford R."/>
            <person name="Fouke B.W."/>
        </authorList>
    </citation>
    <scope>NUCLEOTIDE SEQUENCE [LARGE SCALE GENOMIC DNA]</scope>
    <source>
        <strain evidence="6 7">Z9</strain>
    </source>
</reference>
<dbReference type="PANTHER" id="PTHR10681:SF128">
    <property type="entry name" value="THIOREDOXIN-DEPENDENT PEROXIDE REDUCTASE, MITOCHONDRIAL"/>
    <property type="match status" value="1"/>
</dbReference>
<dbReference type="GO" id="GO:0045454">
    <property type="term" value="P:cell redox homeostasis"/>
    <property type="evidence" value="ECO:0007669"/>
    <property type="project" value="TreeGrafter"/>
</dbReference>
<dbReference type="InterPro" id="IPR000866">
    <property type="entry name" value="AhpC/TSA"/>
</dbReference>
<organism evidence="6 7">
    <name type="scientific">Tepidibacillus decaturensis</name>
    <dbReference type="NCBI Taxonomy" id="1413211"/>
    <lineage>
        <taxon>Bacteria</taxon>
        <taxon>Bacillati</taxon>
        <taxon>Bacillota</taxon>
        <taxon>Bacilli</taxon>
        <taxon>Bacillales</taxon>
        <taxon>Bacillaceae</taxon>
        <taxon>Tepidibacillus</taxon>
    </lineage>
</organism>
<keyword evidence="2" id="KW-0560">Oxidoreductase</keyword>
<sequence>MVQVGQKAPDFTAKAYHQGKFTEVKLSDYAGKWIMLCFYPGDFTYV</sequence>
<evidence type="ECO:0000313" key="7">
    <source>
        <dbReference type="Proteomes" id="UP000070352"/>
    </source>
</evidence>
<comment type="function">
    <text evidence="4">Thiol-specific peroxidase that catalyzes the reduction of hydrogen peroxide and organic hydroperoxides to water and alcohols, respectively. Plays a role in cell protection against oxidative stress by detoxifying peroxides.</text>
</comment>
<gene>
    <name evidence="6" type="ORF">U473_09070</name>
</gene>
<feature type="domain" description="Alkyl hydroperoxide reductase subunit C/ Thiol specific antioxidant" evidence="5">
    <location>
        <begin position="4"/>
        <end position="45"/>
    </location>
</feature>
<evidence type="ECO:0000256" key="4">
    <source>
        <dbReference type="ARBA" id="ARBA00037420"/>
    </source>
</evidence>
<evidence type="ECO:0000256" key="3">
    <source>
        <dbReference type="ARBA" id="ARBA00023157"/>
    </source>
</evidence>